<proteinExistence type="predicted"/>
<dbReference type="GO" id="GO:0017178">
    <property type="term" value="F:diphthine-ammonia ligase activity"/>
    <property type="evidence" value="ECO:0007669"/>
    <property type="project" value="UniProtKB-EC"/>
</dbReference>
<gene>
    <name evidence="1" type="ORF">GLX27_003386</name>
</gene>
<dbReference type="Pfam" id="PF01042">
    <property type="entry name" value="Ribonuc_L-PSP"/>
    <property type="match status" value="1"/>
</dbReference>
<protein>
    <submittedName>
        <fullName evidence="1">Diphthine--ammonia ligase</fullName>
        <ecNumber evidence="1">6.3.1.14</ecNumber>
    </submittedName>
</protein>
<keyword evidence="1" id="KW-0436">Ligase</keyword>
<dbReference type="PANTHER" id="PTHR12196:SF2">
    <property type="entry name" value="DIPHTHINE--AMMONIA LIGASE"/>
    <property type="match status" value="1"/>
</dbReference>
<evidence type="ECO:0000313" key="1">
    <source>
        <dbReference type="EMBL" id="WFD48716.1"/>
    </source>
</evidence>
<keyword evidence="2" id="KW-1185">Reference proteome</keyword>
<dbReference type="InterPro" id="IPR035959">
    <property type="entry name" value="RutC-like_sf"/>
</dbReference>
<dbReference type="EMBL" id="CP046236">
    <property type="protein sequence ID" value="WFD48716.1"/>
    <property type="molecule type" value="Genomic_DNA"/>
</dbReference>
<dbReference type="Proteomes" id="UP000818624">
    <property type="component" value="Chromosome 3"/>
</dbReference>
<dbReference type="SUPFAM" id="SSF55298">
    <property type="entry name" value="YjgF-like"/>
    <property type="match status" value="2"/>
</dbReference>
<reference evidence="1 2" key="1">
    <citation type="journal article" date="2020" name="Elife">
        <title>Loss of centromere function drives karyotype evolution in closely related Malassezia species.</title>
        <authorList>
            <person name="Sankaranarayanan S.R."/>
            <person name="Ianiri G."/>
            <person name="Coelho M.A."/>
            <person name="Reza M.H."/>
            <person name="Thimmappa B.C."/>
            <person name="Ganguly P."/>
            <person name="Vadnala R.N."/>
            <person name="Sun S."/>
            <person name="Siddharthan R."/>
            <person name="Tellgren-Roth C."/>
            <person name="Dawson T.L."/>
            <person name="Heitman J."/>
            <person name="Sanyal K."/>
        </authorList>
    </citation>
    <scope>NUCLEOTIDE SEQUENCE [LARGE SCALE GENOMIC DNA]</scope>
    <source>
        <strain evidence="1">CBS14141</strain>
    </source>
</reference>
<organism evidence="1 2">
    <name type="scientific">Malassezia furfur</name>
    <name type="common">Pityriasis versicolor infection agent</name>
    <name type="synonym">Pityrosporum furfur</name>
    <dbReference type="NCBI Taxonomy" id="55194"/>
    <lineage>
        <taxon>Eukaryota</taxon>
        <taxon>Fungi</taxon>
        <taxon>Dikarya</taxon>
        <taxon>Basidiomycota</taxon>
        <taxon>Ustilaginomycotina</taxon>
        <taxon>Malasseziomycetes</taxon>
        <taxon>Malasseziales</taxon>
        <taxon>Malasseziaceae</taxon>
        <taxon>Malassezia</taxon>
    </lineage>
</organism>
<dbReference type="CDD" id="cd06155">
    <property type="entry name" value="eu_AANH_C_1"/>
    <property type="match status" value="1"/>
</dbReference>
<accession>A0ABY8ESZ8</accession>
<name>A0ABY8ESZ8_MALFU</name>
<dbReference type="EC" id="6.3.1.14" evidence="1"/>
<dbReference type="InterPro" id="IPR006175">
    <property type="entry name" value="YjgF/YER057c/UK114"/>
</dbReference>
<dbReference type="PANTHER" id="PTHR12196">
    <property type="entry name" value="DOMAIN OF UNKNOWN FUNCTION 71 DUF71 -CONTAINING PROTEIN"/>
    <property type="match status" value="1"/>
</dbReference>
<sequence length="491" mass="51900">MYVCDLRSHQTETVVHADAAFASVSYLRVQKTELIPKPPASFGPDAVRAALQAPPLLDPMGEHTYAVAQTHRAQGHGDALPAATCAAEPFAPAVYVRGAWLAVGDVAGVPEDDFARETHSAMTRLADTLASQGFAMTDVCHVNVYLASQSLFPAFNAVYCTFFGAAPPSRACVAVPLGSGGARVALDAVAFHDTQPSTRRALHVQSLSYWAPANIGPYSQAVCTDHRIWIAGQIGMEPATLRVPPDEALQLALALQHVRRIVLAVREWSYAQSEGYVEGGLCWVASRHADTLGAAVAHAWGEAHSAATDEDDAVHAHQQGVDDTTWLGEDRAPGELPLLLVRLAEDALPKHAAVEWQLTASVGRSRFVEADDDEAYAAPKACAGTFVRSGVRCTYRLSHVPMLDTFLGVATLEAASDAADEANEAADVVCAALARSLHIRLVHSAARADADALLSRVTERRATAHIPAHGWALPGSAWASGAGAAGVVFLG</sequence>
<dbReference type="InterPro" id="IPR030662">
    <property type="entry name" value="DPH6/MJ0570"/>
</dbReference>
<evidence type="ECO:0000313" key="2">
    <source>
        <dbReference type="Proteomes" id="UP000818624"/>
    </source>
</evidence>
<dbReference type="Gene3D" id="3.30.1330.40">
    <property type="entry name" value="RutC-like"/>
    <property type="match status" value="2"/>
</dbReference>